<comment type="caution">
    <text evidence="2">The sequence shown here is derived from an EMBL/GenBank/DDBJ whole genome shotgun (WGS) entry which is preliminary data.</text>
</comment>
<evidence type="ECO:0000256" key="1">
    <source>
        <dbReference type="SAM" id="MobiDB-lite"/>
    </source>
</evidence>
<dbReference type="AlphaFoldDB" id="A0A498D6K3"/>
<sequence length="174" mass="20343">MKEKRYAKGPVLFINQPSIAPPRALMQDHYVTPRKSKEASINDNKSTVQRVRPKQNMMKQRIMDKVNTEEMGETESSTSESTGPTYQKEKEKTIIQEKQSERKQFKDLSLEEKVNYFLDTSDYAPKLKCEIKVNDKSYKGFIQDFKEGIVYMQTGRRSVEIDFKEISQIRLLGF</sequence>
<feature type="compositionally biased region" description="Low complexity" evidence="1">
    <location>
        <begin position="74"/>
        <end position="83"/>
    </location>
</feature>
<gene>
    <name evidence="2" type="ORF">D8M04_09410</name>
</gene>
<accession>A0A498D6K3</accession>
<dbReference type="Pfam" id="PF14153">
    <property type="entry name" value="Spore_coat_CotO"/>
    <property type="match status" value="1"/>
</dbReference>
<dbReference type="EMBL" id="RCHR01000003">
    <property type="protein sequence ID" value="RLL45076.1"/>
    <property type="molecule type" value="Genomic_DNA"/>
</dbReference>
<keyword evidence="3" id="KW-1185">Reference proteome</keyword>
<protein>
    <recommendedName>
        <fullName evidence="4">Spore coat protein CotO</fullName>
    </recommendedName>
</protein>
<feature type="region of interest" description="Disordered" evidence="1">
    <location>
        <begin position="33"/>
        <end position="95"/>
    </location>
</feature>
<evidence type="ECO:0000313" key="3">
    <source>
        <dbReference type="Proteomes" id="UP000270219"/>
    </source>
</evidence>
<proteinExistence type="predicted"/>
<evidence type="ECO:0000313" key="2">
    <source>
        <dbReference type="EMBL" id="RLL45076.1"/>
    </source>
</evidence>
<reference evidence="2 3" key="1">
    <citation type="submission" date="2018-10" db="EMBL/GenBank/DDBJ databases">
        <title>Oceanobacillus sp. YLB-02 draft genome.</title>
        <authorList>
            <person name="Yu L."/>
        </authorList>
    </citation>
    <scope>NUCLEOTIDE SEQUENCE [LARGE SCALE GENOMIC DNA]</scope>
    <source>
        <strain evidence="2 3">YLB-02</strain>
    </source>
</reference>
<organism evidence="2 3">
    <name type="scientific">Oceanobacillus piezotolerans</name>
    <dbReference type="NCBI Taxonomy" id="2448030"/>
    <lineage>
        <taxon>Bacteria</taxon>
        <taxon>Bacillati</taxon>
        <taxon>Bacillota</taxon>
        <taxon>Bacilli</taxon>
        <taxon>Bacillales</taxon>
        <taxon>Bacillaceae</taxon>
        <taxon>Oceanobacillus</taxon>
    </lineage>
</organism>
<evidence type="ECO:0008006" key="4">
    <source>
        <dbReference type="Google" id="ProtNLM"/>
    </source>
</evidence>
<name>A0A498D6K3_9BACI</name>
<dbReference type="OrthoDB" id="2970540at2"/>
<dbReference type="Proteomes" id="UP000270219">
    <property type="component" value="Unassembled WGS sequence"/>
</dbReference>
<dbReference type="RefSeq" id="WP_121522665.1">
    <property type="nucleotide sequence ID" value="NZ_RCHR01000003.1"/>
</dbReference>
<dbReference type="InterPro" id="IPR025439">
    <property type="entry name" value="Spore_coat_CotO"/>
</dbReference>